<feature type="domain" description="Protein kinase" evidence="19">
    <location>
        <begin position="530"/>
        <end position="807"/>
    </location>
</feature>
<evidence type="ECO:0000256" key="17">
    <source>
        <dbReference type="SAM" id="Phobius"/>
    </source>
</evidence>
<dbReference type="PROSITE" id="PS50011">
    <property type="entry name" value="PROTEIN_KINASE_DOM"/>
    <property type="match status" value="1"/>
</dbReference>
<dbReference type="FunFam" id="1.10.510.10:FF:000060">
    <property type="entry name" value="G-type lectin S-receptor-like serine/threonine-protein kinase"/>
    <property type="match status" value="1"/>
</dbReference>
<dbReference type="Gramene" id="TraesCS2B03G0088900.1">
    <property type="protein sequence ID" value="TraesCS2B03G0088900.1.CDS"/>
    <property type="gene ID" value="TraesCS2B03G0088900"/>
</dbReference>
<dbReference type="Gene3D" id="2.90.10.10">
    <property type="entry name" value="Bulb-type lectin domain"/>
    <property type="match status" value="1"/>
</dbReference>
<evidence type="ECO:0000313" key="23">
    <source>
        <dbReference type="Proteomes" id="UP000019116"/>
    </source>
</evidence>
<protein>
    <recommendedName>
        <fullName evidence="15">Receptor-like serine/threonine-protein kinase</fullName>
        <ecNumber evidence="15">2.7.11.1</ecNumber>
    </recommendedName>
</protein>
<evidence type="ECO:0000256" key="2">
    <source>
        <dbReference type="ARBA" id="ARBA00022475"/>
    </source>
</evidence>
<evidence type="ECO:0000256" key="3">
    <source>
        <dbReference type="ARBA" id="ARBA00022527"/>
    </source>
</evidence>
<dbReference type="EnsemblPlants" id="TraesCS2B02G043400.1">
    <property type="protein sequence ID" value="TraesCS2B02G043400.1"/>
    <property type="gene ID" value="TraesCS2B02G043400"/>
</dbReference>
<dbReference type="Gramene" id="TraesROB_scaffold_020773_01G000100.1">
    <property type="protein sequence ID" value="TraesROB_scaffold_020773_01G000100.1"/>
    <property type="gene ID" value="TraesROB_scaffold_020773_01G000100"/>
</dbReference>
<keyword evidence="5 15" id="KW-0808">Transferase</keyword>
<keyword evidence="6 18" id="KW-0732">Signal</keyword>
<dbReference type="GO" id="GO:0005886">
    <property type="term" value="C:plasma membrane"/>
    <property type="evidence" value="ECO:0007669"/>
    <property type="project" value="UniProtKB-SubCell"/>
</dbReference>
<evidence type="ECO:0000256" key="1">
    <source>
        <dbReference type="ARBA" id="ARBA00004251"/>
    </source>
</evidence>
<sequence length="845" mass="94102">MDWLALTCRAAVVVLLFLPFGASDDRLVPGKPLSPGNSIVSDGGAFALGFFSPTNSTSTPTKLYLGIWYNDIPELTVVWVANRETPVINSSSSSPMLSLINTSNLVLSNGDGSGRVIWTTTNTATTPGSSSPAAVLLNNGNLIIRASNGTMLWQSFDHHTDTFLPGMKLRLKYNTRGDHERLESWKGPSDPSPGRFSYGVDPTTFLQIFLWDGPRPVIRGAPWTGYLVLSERPYQQANTSTEVIIYWAVVDNDKEIYVTYSLSDGAPHIRYVLTYTGEYQIQSWNNRLSAWEILGNWSSLKCNLYGYCGPYGYCDLTVAPIPTCKCLDGFEPASMEEWSGGRFSMGCRRKEPLGGCGDGFLALPGMKSPDKFTLVGGSKSTFEECAAECNRNCSCVAYAHLNLSSGRSEGNVTRCLVWGGELIDTGKLGEVFGSNTLYLRVASLYVAYGKTTKNNTMRIGLPVLSSVLILLCIVLAWLKFKGKIKRWRKRKSLSLDGIGTSYELDEGNRHHDRKFPFVRFEEMSMATHNFCETCKIGHGGFGKVYKGMLGGQEVAIKRLSKDSQQGTKEFRNEVIIISKLQHRNLVQLLGCCAEGDEKLLIYEYMPNKSLDATLFDDSRKLLLDWSTRFNIIKGIARGLLYLHQDSRLTIIHRDLKAGNVLLDAEMKPKIADFGMARIFGDNQQNANTQRVVGTYGYMAPEYAMEGLFSTKSDVYSFGVLLLEVVTGIRRNSNGQTMGFPSLIVYSWNMWKEGRADELPDSTIMDACSLDEVMLCIHLALLCVEENPDDRPLMSYVVFVLENGSTTLPDPNRPAYFARRRIEMEQIREDIQTSVNSFTLTEIEGR</sequence>
<keyword evidence="12" id="KW-0325">Glycoprotein</keyword>
<dbReference type="EC" id="2.7.11.1" evidence="15"/>
<keyword evidence="23" id="KW-1185">Reference proteome</keyword>
<dbReference type="GO" id="GO:0106310">
    <property type="term" value="F:protein serine kinase activity"/>
    <property type="evidence" value="ECO:0007669"/>
    <property type="project" value="RHEA"/>
</dbReference>
<evidence type="ECO:0000259" key="20">
    <source>
        <dbReference type="PROSITE" id="PS50927"/>
    </source>
</evidence>
<dbReference type="PANTHER" id="PTHR27002:SF1095">
    <property type="entry name" value="G-TYPE LECTIN S-RECEPTOR-LIKE SERINE_THREONINE-PROTEIN KINASE RKS1"/>
    <property type="match status" value="1"/>
</dbReference>
<dbReference type="InterPro" id="IPR000858">
    <property type="entry name" value="S_locus_glycoprot_dom"/>
</dbReference>
<name>A0A3B6BXQ7_WHEAT</name>
<evidence type="ECO:0000256" key="12">
    <source>
        <dbReference type="ARBA" id="ARBA00023180"/>
    </source>
</evidence>
<dbReference type="Proteomes" id="UP000019116">
    <property type="component" value="Chromosome 2B"/>
</dbReference>
<dbReference type="Gramene" id="TraesCS2B02G043400.1">
    <property type="protein sequence ID" value="TraesCS2B02G043400.1"/>
    <property type="gene ID" value="TraesCS2B02G043400"/>
</dbReference>
<dbReference type="InterPro" id="IPR011009">
    <property type="entry name" value="Kinase-like_dom_sf"/>
</dbReference>
<dbReference type="AlphaFoldDB" id="A0A3B6BXQ7"/>
<dbReference type="GO" id="GO:0048544">
    <property type="term" value="P:recognition of pollen"/>
    <property type="evidence" value="ECO:0007669"/>
    <property type="project" value="InterPro"/>
</dbReference>
<dbReference type="SMR" id="A0A3B6BXQ7"/>
<feature type="domain" description="Bulb-type lectin" evidence="20">
    <location>
        <begin position="24"/>
        <end position="157"/>
    </location>
</feature>
<dbReference type="Gene3D" id="3.30.200.20">
    <property type="entry name" value="Phosphorylase Kinase, domain 1"/>
    <property type="match status" value="1"/>
</dbReference>
<keyword evidence="17" id="KW-0472">Membrane</keyword>
<dbReference type="InterPro" id="IPR003609">
    <property type="entry name" value="Pan_app"/>
</dbReference>
<feature type="domain" description="Apple" evidence="21">
    <location>
        <begin position="356"/>
        <end position="442"/>
    </location>
</feature>
<dbReference type="SUPFAM" id="SSF51110">
    <property type="entry name" value="alpha-D-mannose-specific plant lectins"/>
    <property type="match status" value="1"/>
</dbReference>
<feature type="transmembrane region" description="Helical" evidence="17">
    <location>
        <begin position="459"/>
        <end position="480"/>
    </location>
</feature>
<keyword evidence="9 15" id="KW-0067">ATP-binding</keyword>
<keyword evidence="10" id="KW-1015">Disulfide bond</keyword>
<dbReference type="Gene3D" id="1.10.510.10">
    <property type="entry name" value="Transferase(Phosphotransferase) domain 1"/>
    <property type="match status" value="1"/>
</dbReference>
<accession>A0A3B6BXQ7</accession>
<dbReference type="GO" id="GO:0004674">
    <property type="term" value="F:protein serine/threonine kinase activity"/>
    <property type="evidence" value="ECO:0007669"/>
    <property type="project" value="UniProtKB-KW"/>
</dbReference>
<dbReference type="Pfam" id="PF00954">
    <property type="entry name" value="S_locus_glycop"/>
    <property type="match status" value="1"/>
</dbReference>
<evidence type="ECO:0000256" key="14">
    <source>
        <dbReference type="ARBA" id="ARBA00048679"/>
    </source>
</evidence>
<dbReference type="GO" id="GO:0051707">
    <property type="term" value="P:response to other organism"/>
    <property type="evidence" value="ECO:0007669"/>
    <property type="project" value="UniProtKB-ARBA"/>
</dbReference>
<evidence type="ECO:0000256" key="16">
    <source>
        <dbReference type="PROSITE-ProRule" id="PRU10141"/>
    </source>
</evidence>
<evidence type="ECO:0000256" key="5">
    <source>
        <dbReference type="ARBA" id="ARBA00022679"/>
    </source>
</evidence>
<dbReference type="PROSITE" id="PS00108">
    <property type="entry name" value="PROTEIN_KINASE_ST"/>
    <property type="match status" value="1"/>
</dbReference>
<evidence type="ECO:0000256" key="7">
    <source>
        <dbReference type="ARBA" id="ARBA00022741"/>
    </source>
</evidence>
<feature type="signal peptide" evidence="18">
    <location>
        <begin position="1"/>
        <end position="23"/>
    </location>
</feature>
<evidence type="ECO:0000259" key="19">
    <source>
        <dbReference type="PROSITE" id="PS50011"/>
    </source>
</evidence>
<evidence type="ECO:0000256" key="4">
    <source>
        <dbReference type="ARBA" id="ARBA00022536"/>
    </source>
</evidence>
<dbReference type="Pfam" id="PF01453">
    <property type="entry name" value="B_lectin"/>
    <property type="match status" value="1"/>
</dbReference>
<dbReference type="CDD" id="cd01098">
    <property type="entry name" value="PAN_AP_plant"/>
    <property type="match status" value="1"/>
</dbReference>
<dbReference type="PaxDb" id="4565-Traes_2BS_71A3DD006.1"/>
<dbReference type="OrthoDB" id="4062651at2759"/>
<dbReference type="STRING" id="4565.A0A3B6BXQ7"/>
<comment type="similarity">
    <text evidence="15">Belongs to the protein kinase superfamily. Ser/Thr protein kinase family.</text>
</comment>
<dbReference type="PROSITE" id="PS00107">
    <property type="entry name" value="PROTEIN_KINASE_ATP"/>
    <property type="match status" value="1"/>
</dbReference>
<dbReference type="InterPro" id="IPR017441">
    <property type="entry name" value="Protein_kinase_ATP_BS"/>
</dbReference>
<dbReference type="InterPro" id="IPR001480">
    <property type="entry name" value="Bulb-type_lectin_dom"/>
</dbReference>
<dbReference type="InterPro" id="IPR008271">
    <property type="entry name" value="Ser/Thr_kinase_AS"/>
</dbReference>
<evidence type="ECO:0000313" key="22">
    <source>
        <dbReference type="EnsemblPlants" id="TraesCS2B02G043400.1"/>
    </source>
</evidence>
<dbReference type="PROSITE" id="PS50927">
    <property type="entry name" value="BULB_LECTIN"/>
    <property type="match status" value="1"/>
</dbReference>
<dbReference type="SMART" id="SM00220">
    <property type="entry name" value="S_TKc"/>
    <property type="match status" value="1"/>
</dbReference>
<dbReference type="Gramene" id="TraesPARA_EIv1.0_0613210.1">
    <property type="protein sequence ID" value="TraesPARA_EIv1.0_0613210.1.CDS"/>
    <property type="gene ID" value="TraesPARA_EIv1.0_0613210"/>
</dbReference>
<dbReference type="SMART" id="SM00108">
    <property type="entry name" value="B_lectin"/>
    <property type="match status" value="1"/>
</dbReference>
<dbReference type="SMART" id="SM00473">
    <property type="entry name" value="PAN_AP"/>
    <property type="match status" value="1"/>
</dbReference>
<evidence type="ECO:0000256" key="10">
    <source>
        <dbReference type="ARBA" id="ARBA00023157"/>
    </source>
</evidence>
<keyword evidence="11" id="KW-0675">Receptor</keyword>
<evidence type="ECO:0000256" key="13">
    <source>
        <dbReference type="ARBA" id="ARBA00047899"/>
    </source>
</evidence>
<evidence type="ECO:0000256" key="8">
    <source>
        <dbReference type="ARBA" id="ARBA00022777"/>
    </source>
</evidence>
<dbReference type="Pfam" id="PF08276">
    <property type="entry name" value="PAN_2"/>
    <property type="match status" value="1"/>
</dbReference>
<dbReference type="SUPFAM" id="SSF56112">
    <property type="entry name" value="Protein kinase-like (PK-like)"/>
    <property type="match status" value="1"/>
</dbReference>
<dbReference type="CDD" id="cd00028">
    <property type="entry name" value="B_lectin"/>
    <property type="match status" value="1"/>
</dbReference>
<dbReference type="FunFam" id="3.30.200.20:FF:001238">
    <property type="entry name" value="Os08g0179000 protein"/>
    <property type="match status" value="1"/>
</dbReference>
<evidence type="ECO:0000259" key="21">
    <source>
        <dbReference type="PROSITE" id="PS50948"/>
    </source>
</evidence>
<keyword evidence="4" id="KW-0245">EGF-like domain</keyword>
<keyword evidence="2" id="KW-1003">Cell membrane</keyword>
<evidence type="ECO:0000256" key="15">
    <source>
        <dbReference type="PIRNR" id="PIRNR000641"/>
    </source>
</evidence>
<comment type="subcellular location">
    <subcellularLocation>
        <location evidence="1">Cell membrane</location>
        <topology evidence="1">Single-pass type I membrane protein</topology>
    </subcellularLocation>
</comment>
<reference evidence="22" key="2">
    <citation type="submission" date="2018-10" db="UniProtKB">
        <authorList>
            <consortium name="EnsemblPlants"/>
        </authorList>
    </citation>
    <scope>IDENTIFICATION</scope>
</reference>
<dbReference type="PIRSF" id="PIRSF000641">
    <property type="entry name" value="SRK"/>
    <property type="match status" value="1"/>
</dbReference>
<dbReference type="CDD" id="cd14066">
    <property type="entry name" value="STKc_IRAK"/>
    <property type="match status" value="1"/>
</dbReference>
<dbReference type="Pfam" id="PF07714">
    <property type="entry name" value="PK_Tyr_Ser-Thr"/>
    <property type="match status" value="1"/>
</dbReference>
<keyword evidence="7 15" id="KW-0547">Nucleotide-binding</keyword>
<dbReference type="PANTHER" id="PTHR27002">
    <property type="entry name" value="RECEPTOR-LIKE SERINE/THREONINE-PROTEIN KINASE SD1-8"/>
    <property type="match status" value="1"/>
</dbReference>
<evidence type="ECO:0000256" key="9">
    <source>
        <dbReference type="ARBA" id="ARBA00022840"/>
    </source>
</evidence>
<comment type="catalytic activity">
    <reaction evidence="14 15">
        <text>L-seryl-[protein] + ATP = O-phospho-L-seryl-[protein] + ADP + H(+)</text>
        <dbReference type="Rhea" id="RHEA:17989"/>
        <dbReference type="Rhea" id="RHEA-COMP:9863"/>
        <dbReference type="Rhea" id="RHEA-COMP:11604"/>
        <dbReference type="ChEBI" id="CHEBI:15378"/>
        <dbReference type="ChEBI" id="CHEBI:29999"/>
        <dbReference type="ChEBI" id="CHEBI:30616"/>
        <dbReference type="ChEBI" id="CHEBI:83421"/>
        <dbReference type="ChEBI" id="CHEBI:456216"/>
        <dbReference type="EC" id="2.7.11.1"/>
    </reaction>
</comment>
<organism evidence="22">
    <name type="scientific">Triticum aestivum</name>
    <name type="common">Wheat</name>
    <dbReference type="NCBI Taxonomy" id="4565"/>
    <lineage>
        <taxon>Eukaryota</taxon>
        <taxon>Viridiplantae</taxon>
        <taxon>Streptophyta</taxon>
        <taxon>Embryophyta</taxon>
        <taxon>Tracheophyta</taxon>
        <taxon>Spermatophyta</taxon>
        <taxon>Magnoliopsida</taxon>
        <taxon>Liliopsida</taxon>
        <taxon>Poales</taxon>
        <taxon>Poaceae</taxon>
        <taxon>BOP clade</taxon>
        <taxon>Pooideae</taxon>
        <taxon>Triticodae</taxon>
        <taxon>Triticeae</taxon>
        <taxon>Triticinae</taxon>
        <taxon>Triticum</taxon>
    </lineage>
</organism>
<dbReference type="InterPro" id="IPR000719">
    <property type="entry name" value="Prot_kinase_dom"/>
</dbReference>
<comment type="catalytic activity">
    <reaction evidence="13 15">
        <text>L-threonyl-[protein] + ATP = O-phospho-L-threonyl-[protein] + ADP + H(+)</text>
        <dbReference type="Rhea" id="RHEA:46608"/>
        <dbReference type="Rhea" id="RHEA-COMP:11060"/>
        <dbReference type="Rhea" id="RHEA-COMP:11605"/>
        <dbReference type="ChEBI" id="CHEBI:15378"/>
        <dbReference type="ChEBI" id="CHEBI:30013"/>
        <dbReference type="ChEBI" id="CHEBI:30616"/>
        <dbReference type="ChEBI" id="CHEBI:61977"/>
        <dbReference type="ChEBI" id="CHEBI:456216"/>
        <dbReference type="EC" id="2.7.11.1"/>
    </reaction>
</comment>
<feature type="binding site" evidence="16">
    <location>
        <position position="557"/>
    </location>
    <ligand>
        <name>ATP</name>
        <dbReference type="ChEBI" id="CHEBI:30616"/>
    </ligand>
</feature>
<reference evidence="22" key="1">
    <citation type="submission" date="2018-08" db="EMBL/GenBank/DDBJ databases">
        <authorList>
            <person name="Rossello M."/>
        </authorList>
    </citation>
    <scope>NUCLEOTIDE SEQUENCE [LARGE SCALE GENOMIC DNA]</scope>
    <source>
        <strain evidence="22">cv. Chinese Spring</strain>
    </source>
</reference>
<dbReference type="InterPro" id="IPR036426">
    <property type="entry name" value="Bulb-type_lectin_dom_sf"/>
</dbReference>
<dbReference type="InterPro" id="IPR001245">
    <property type="entry name" value="Ser-Thr/Tyr_kinase_cat_dom"/>
</dbReference>
<proteinExistence type="inferred from homology"/>
<evidence type="ECO:0000256" key="18">
    <source>
        <dbReference type="SAM" id="SignalP"/>
    </source>
</evidence>
<keyword evidence="17" id="KW-0812">Transmembrane</keyword>
<dbReference type="GO" id="GO:0005524">
    <property type="term" value="F:ATP binding"/>
    <property type="evidence" value="ECO:0007669"/>
    <property type="project" value="UniProtKB-UniRule"/>
</dbReference>
<keyword evidence="3 15" id="KW-0723">Serine/threonine-protein kinase</keyword>
<evidence type="ECO:0000256" key="6">
    <source>
        <dbReference type="ARBA" id="ARBA00022729"/>
    </source>
</evidence>
<keyword evidence="8 15" id="KW-0418">Kinase</keyword>
<evidence type="ECO:0000256" key="11">
    <source>
        <dbReference type="ARBA" id="ARBA00023170"/>
    </source>
</evidence>
<feature type="chain" id="PRO_5043171713" description="Receptor-like serine/threonine-protein kinase" evidence="18">
    <location>
        <begin position="24"/>
        <end position="845"/>
    </location>
</feature>
<keyword evidence="17" id="KW-1133">Transmembrane helix</keyword>
<dbReference type="PROSITE" id="PS50948">
    <property type="entry name" value="PAN"/>
    <property type="match status" value="1"/>
</dbReference>
<dbReference type="InterPro" id="IPR024171">
    <property type="entry name" value="SRK-like_kinase"/>
</dbReference>